<organism evidence="1 2">
    <name type="scientific">Dibothriocephalus latus</name>
    <name type="common">Fish tapeworm</name>
    <name type="synonym">Diphyllobothrium latum</name>
    <dbReference type="NCBI Taxonomy" id="60516"/>
    <lineage>
        <taxon>Eukaryota</taxon>
        <taxon>Metazoa</taxon>
        <taxon>Spiralia</taxon>
        <taxon>Lophotrochozoa</taxon>
        <taxon>Platyhelminthes</taxon>
        <taxon>Cestoda</taxon>
        <taxon>Eucestoda</taxon>
        <taxon>Diphyllobothriidea</taxon>
        <taxon>Diphyllobothriidae</taxon>
        <taxon>Dibothriocephalus</taxon>
    </lineage>
</organism>
<reference evidence="1 2" key="1">
    <citation type="submission" date="2018-11" db="EMBL/GenBank/DDBJ databases">
        <authorList>
            <consortium name="Pathogen Informatics"/>
        </authorList>
    </citation>
    <scope>NUCLEOTIDE SEQUENCE [LARGE SCALE GENOMIC DNA]</scope>
</reference>
<dbReference type="EMBL" id="UYRU01098202">
    <property type="protein sequence ID" value="VDN40290.1"/>
    <property type="molecule type" value="Genomic_DNA"/>
</dbReference>
<gene>
    <name evidence="1" type="ORF">DILT_LOCUS18199</name>
</gene>
<dbReference type="Proteomes" id="UP000281553">
    <property type="component" value="Unassembled WGS sequence"/>
</dbReference>
<protein>
    <submittedName>
        <fullName evidence="1">Uncharacterized protein</fullName>
    </submittedName>
</protein>
<sequence>MRTTTALSPLIWFEPPRRTFSRASAIPMRIWLKY</sequence>
<name>A0A3P7NIW1_DIBLA</name>
<proteinExistence type="predicted"/>
<evidence type="ECO:0000313" key="2">
    <source>
        <dbReference type="Proteomes" id="UP000281553"/>
    </source>
</evidence>
<accession>A0A3P7NIW1</accession>
<evidence type="ECO:0000313" key="1">
    <source>
        <dbReference type="EMBL" id="VDN40290.1"/>
    </source>
</evidence>
<dbReference type="AlphaFoldDB" id="A0A3P7NIW1"/>
<keyword evidence="2" id="KW-1185">Reference proteome</keyword>